<gene>
    <name evidence="1" type="ORF">FLACOL7796_01093</name>
</gene>
<dbReference type="Gene3D" id="1.20.1440.60">
    <property type="entry name" value="23S rRNA-intervening sequence"/>
    <property type="match status" value="1"/>
</dbReference>
<dbReference type="SUPFAM" id="SSF158446">
    <property type="entry name" value="IVS-encoded protein-like"/>
    <property type="match status" value="1"/>
</dbReference>
<accession>A0ABM8KGW5</accession>
<dbReference type="NCBIfam" id="TIGR02436">
    <property type="entry name" value="four helix bundle protein"/>
    <property type="match status" value="1"/>
</dbReference>
<evidence type="ECO:0000313" key="1">
    <source>
        <dbReference type="EMBL" id="CAA9196357.1"/>
    </source>
</evidence>
<evidence type="ECO:0000313" key="2">
    <source>
        <dbReference type="Proteomes" id="UP000474567"/>
    </source>
</evidence>
<sequence>MANYSSFEEMVIYKLTREQSNQVWNLILTTALGQDFKLREQINGSSGSVMDNIAEGFGRGGNKEFITFLSYSRGSCCETKAQLQRCFDRKYINEITFLELNANAQIIIDQISKFINYLKVSEKKGSKYD</sequence>
<evidence type="ECO:0008006" key="3">
    <source>
        <dbReference type="Google" id="ProtNLM"/>
    </source>
</evidence>
<reference evidence="1 2" key="1">
    <citation type="submission" date="2020-02" db="EMBL/GenBank/DDBJ databases">
        <authorList>
            <person name="Criscuolo A."/>
        </authorList>
    </citation>
    <scope>NUCLEOTIDE SEQUENCE [LARGE SCALE GENOMIC DNA]</scope>
    <source>
        <strain evidence="1">CECT7796</strain>
    </source>
</reference>
<dbReference type="Proteomes" id="UP000474567">
    <property type="component" value="Unassembled WGS sequence"/>
</dbReference>
<comment type="caution">
    <text evidence="1">The sequence shown here is derived from an EMBL/GenBank/DDBJ whole genome shotgun (WGS) entry which is preliminary data.</text>
</comment>
<dbReference type="RefSeq" id="WP_173965050.1">
    <property type="nucleotide sequence ID" value="NZ_CADCST010000067.1"/>
</dbReference>
<protein>
    <recommendedName>
        <fullName evidence="3">Four helix bundle protein</fullName>
    </recommendedName>
</protein>
<organism evidence="1 2">
    <name type="scientific">Flavobacterium collinsii</name>
    <dbReference type="NCBI Taxonomy" id="1114861"/>
    <lineage>
        <taxon>Bacteria</taxon>
        <taxon>Pseudomonadati</taxon>
        <taxon>Bacteroidota</taxon>
        <taxon>Flavobacteriia</taxon>
        <taxon>Flavobacteriales</taxon>
        <taxon>Flavobacteriaceae</taxon>
        <taxon>Flavobacterium</taxon>
    </lineage>
</organism>
<dbReference type="InterPro" id="IPR012657">
    <property type="entry name" value="23S_rRNA-intervening_sequence"/>
</dbReference>
<keyword evidence="2" id="KW-1185">Reference proteome</keyword>
<dbReference type="Pfam" id="PF05635">
    <property type="entry name" value="23S_rRNA_IVP"/>
    <property type="match status" value="1"/>
</dbReference>
<dbReference type="PANTHER" id="PTHR38471">
    <property type="entry name" value="FOUR HELIX BUNDLE PROTEIN"/>
    <property type="match status" value="1"/>
</dbReference>
<dbReference type="InterPro" id="IPR036583">
    <property type="entry name" value="23S_rRNA_IVS_sf"/>
</dbReference>
<dbReference type="PANTHER" id="PTHR38471:SF2">
    <property type="entry name" value="FOUR HELIX BUNDLE PROTEIN"/>
    <property type="match status" value="1"/>
</dbReference>
<proteinExistence type="predicted"/>
<dbReference type="EMBL" id="CADCST010000067">
    <property type="protein sequence ID" value="CAA9196357.1"/>
    <property type="molecule type" value="Genomic_DNA"/>
</dbReference>
<name>A0ABM8KGW5_9FLAO</name>